<evidence type="ECO:0000313" key="2">
    <source>
        <dbReference type="EMBL" id="KAE8246087.1"/>
    </source>
</evidence>
<gene>
    <name evidence="2" type="ORF">A4X06_0g5199</name>
</gene>
<protein>
    <submittedName>
        <fullName evidence="2">Uncharacterized protein</fullName>
    </submittedName>
</protein>
<evidence type="ECO:0000256" key="1">
    <source>
        <dbReference type="SAM" id="MobiDB-lite"/>
    </source>
</evidence>
<reference evidence="2" key="2">
    <citation type="journal article" date="2019" name="IMA Fungus">
        <title>Genome sequencing and comparison of five Tilletia species to identify candidate genes for the detection of regulated species infecting wheat.</title>
        <authorList>
            <person name="Nguyen H.D.T."/>
            <person name="Sultana T."/>
            <person name="Kesanakurti P."/>
            <person name="Hambleton S."/>
        </authorList>
    </citation>
    <scope>NUCLEOTIDE SEQUENCE</scope>
    <source>
        <strain evidence="2">DAOMC 236426</strain>
    </source>
</reference>
<keyword evidence="3" id="KW-1185">Reference proteome</keyword>
<sequence length="326" mass="34764">MPPALQSFVLLKTYNGREEWKCKDCSRFFDLSKTNHSTLPAHAKESCPARDTSQQKQAQKKMQLPAPTQAPVQTHPSQPHAQPQPQPSAVPRTKNPRKCLPPPPGPPPPLFYRPPGSPPPPPKRTLPTVQPPAVNGSAPQPKSSTNSVPPPVLPATRMTRQRARRDSDSSDASMSELQWFQSSSRGVVEAVAEPSLQTTKKDATGPALYPVKSARSDPAQQTDLNAGASTSSSLAAPTNSGTMTGSTSNTSIVAQTNPGSLPDAQEAVAKLRDAIASLQAEKPRISQVLEPLLTARDKIIDSLAVLESQAAQLETVIENGTQPARS</sequence>
<feature type="compositionally biased region" description="Low complexity" evidence="1">
    <location>
        <begin position="238"/>
        <end position="251"/>
    </location>
</feature>
<dbReference type="Proteomes" id="UP000077684">
    <property type="component" value="Unassembled WGS sequence"/>
</dbReference>
<proteinExistence type="predicted"/>
<name>A0A8X7SW32_9BASI</name>
<feature type="compositionally biased region" description="Polar residues" evidence="1">
    <location>
        <begin position="218"/>
        <end position="237"/>
    </location>
</feature>
<dbReference type="EMBL" id="LWDE02000619">
    <property type="protein sequence ID" value="KAE8246087.1"/>
    <property type="molecule type" value="Genomic_DNA"/>
</dbReference>
<dbReference type="AlphaFoldDB" id="A0A8X7SW32"/>
<evidence type="ECO:0000313" key="3">
    <source>
        <dbReference type="Proteomes" id="UP000077684"/>
    </source>
</evidence>
<organism evidence="2 3">
    <name type="scientific">Tilletia controversa</name>
    <name type="common">dwarf bunt fungus</name>
    <dbReference type="NCBI Taxonomy" id="13291"/>
    <lineage>
        <taxon>Eukaryota</taxon>
        <taxon>Fungi</taxon>
        <taxon>Dikarya</taxon>
        <taxon>Basidiomycota</taxon>
        <taxon>Ustilaginomycotina</taxon>
        <taxon>Exobasidiomycetes</taxon>
        <taxon>Tilletiales</taxon>
        <taxon>Tilletiaceae</taxon>
        <taxon>Tilletia</taxon>
    </lineage>
</organism>
<feature type="compositionally biased region" description="Pro residues" evidence="1">
    <location>
        <begin position="99"/>
        <end position="124"/>
    </location>
</feature>
<reference evidence="2" key="1">
    <citation type="submission" date="2016-04" db="EMBL/GenBank/DDBJ databases">
        <authorList>
            <person name="Nguyen H.D."/>
            <person name="Samba Siva P."/>
            <person name="Cullis J."/>
            <person name="Levesque C.A."/>
            <person name="Hambleton S."/>
        </authorList>
    </citation>
    <scope>NUCLEOTIDE SEQUENCE</scope>
    <source>
        <strain evidence="2">DAOMC 236426</strain>
    </source>
</reference>
<comment type="caution">
    <text evidence="2">The sequence shown here is derived from an EMBL/GenBank/DDBJ whole genome shotgun (WGS) entry which is preliminary data.</text>
</comment>
<accession>A0A8X7SW32</accession>
<feature type="compositionally biased region" description="Polar residues" evidence="1">
    <location>
        <begin position="137"/>
        <end position="147"/>
    </location>
</feature>
<feature type="region of interest" description="Disordered" evidence="1">
    <location>
        <begin position="38"/>
        <end position="261"/>
    </location>
</feature>
<feature type="compositionally biased region" description="Polar residues" evidence="1">
    <location>
        <begin position="175"/>
        <end position="185"/>
    </location>
</feature>